<evidence type="ECO:0000256" key="5">
    <source>
        <dbReference type="ARBA" id="ARBA00022946"/>
    </source>
</evidence>
<dbReference type="InterPro" id="IPR016164">
    <property type="entry name" value="FAD-linked_Oxase-like_C"/>
</dbReference>
<dbReference type="GO" id="GO:1903457">
    <property type="term" value="P:lactate catabolic process"/>
    <property type="evidence" value="ECO:0007669"/>
    <property type="project" value="TreeGrafter"/>
</dbReference>
<dbReference type="PANTHER" id="PTHR11748:SF111">
    <property type="entry name" value="D-LACTATE DEHYDROGENASE, MITOCHONDRIAL-RELATED"/>
    <property type="match status" value="1"/>
</dbReference>
<keyword evidence="3" id="KW-0285">Flavoprotein</keyword>
<evidence type="ECO:0000313" key="10">
    <source>
        <dbReference type="Proteomes" id="UP000229794"/>
    </source>
</evidence>
<dbReference type="GO" id="GO:0071949">
    <property type="term" value="F:FAD binding"/>
    <property type="evidence" value="ECO:0007669"/>
    <property type="project" value="InterPro"/>
</dbReference>
<dbReference type="Pfam" id="PF01565">
    <property type="entry name" value="FAD_binding_4"/>
    <property type="match status" value="1"/>
</dbReference>
<feature type="domain" description="FAD-binding PCMH-type" evidence="8">
    <location>
        <begin position="37"/>
        <end position="266"/>
    </location>
</feature>
<dbReference type="Gene3D" id="3.30.70.2740">
    <property type="match status" value="1"/>
</dbReference>
<gene>
    <name evidence="9" type="ORF">COX06_00995</name>
</gene>
<dbReference type="InterPro" id="IPR016166">
    <property type="entry name" value="FAD-bd_PCMH"/>
</dbReference>
<dbReference type="SUPFAM" id="SSF55103">
    <property type="entry name" value="FAD-linked oxidases, C-terminal domain"/>
    <property type="match status" value="1"/>
</dbReference>
<comment type="caution">
    <text evidence="9">The sequence shown here is derived from an EMBL/GenBank/DDBJ whole genome shotgun (WGS) entry which is preliminary data.</text>
</comment>
<organism evidence="9 10">
    <name type="scientific">Candidatus Zambryskibacteria bacterium CG22_combo_CG10-13_8_21_14_all_42_17</name>
    <dbReference type="NCBI Taxonomy" id="1975118"/>
    <lineage>
        <taxon>Bacteria</taxon>
        <taxon>Candidatus Zambryskiibacteriota</taxon>
    </lineage>
</organism>
<keyword evidence="6" id="KW-0560">Oxidoreductase</keyword>
<dbReference type="EC" id="1.1.2.4" evidence="7"/>
<keyword evidence="5" id="KW-0809">Transit peptide</keyword>
<evidence type="ECO:0000256" key="7">
    <source>
        <dbReference type="ARBA" id="ARBA00038897"/>
    </source>
</evidence>
<dbReference type="EMBL" id="PCST01000014">
    <property type="protein sequence ID" value="PIP55844.1"/>
    <property type="molecule type" value="Genomic_DNA"/>
</dbReference>
<dbReference type="GO" id="GO:0004458">
    <property type="term" value="F:D-lactate dehydrogenase (cytochrome) activity"/>
    <property type="evidence" value="ECO:0007669"/>
    <property type="project" value="UniProtKB-EC"/>
</dbReference>
<evidence type="ECO:0000256" key="4">
    <source>
        <dbReference type="ARBA" id="ARBA00022827"/>
    </source>
</evidence>
<evidence type="ECO:0000256" key="1">
    <source>
        <dbReference type="ARBA" id="ARBA00001974"/>
    </source>
</evidence>
<dbReference type="PANTHER" id="PTHR11748">
    <property type="entry name" value="D-LACTATE DEHYDROGENASE"/>
    <property type="match status" value="1"/>
</dbReference>
<dbReference type="Gene3D" id="3.30.465.10">
    <property type="match status" value="2"/>
</dbReference>
<dbReference type="Pfam" id="PF02913">
    <property type="entry name" value="FAD-oxidase_C"/>
    <property type="match status" value="1"/>
</dbReference>
<dbReference type="InterPro" id="IPR016169">
    <property type="entry name" value="FAD-bd_PCMH_sub2"/>
</dbReference>
<accession>A0A2H0BDZ1</accession>
<evidence type="ECO:0000259" key="8">
    <source>
        <dbReference type="PROSITE" id="PS51387"/>
    </source>
</evidence>
<dbReference type="FunFam" id="3.30.70.2740:FF:000001">
    <property type="entry name" value="D-lactate dehydrogenase mitochondrial"/>
    <property type="match status" value="1"/>
</dbReference>
<comment type="similarity">
    <text evidence="2">Belongs to the FAD-binding oxidoreductase/transferase type 4 family.</text>
</comment>
<dbReference type="PROSITE" id="PS51387">
    <property type="entry name" value="FAD_PCMH"/>
    <property type="match status" value="1"/>
</dbReference>
<evidence type="ECO:0000256" key="6">
    <source>
        <dbReference type="ARBA" id="ARBA00023002"/>
    </source>
</evidence>
<proteinExistence type="inferred from homology"/>
<dbReference type="InterPro" id="IPR036318">
    <property type="entry name" value="FAD-bd_PCMH-like_sf"/>
</dbReference>
<reference evidence="9 10" key="1">
    <citation type="submission" date="2017-09" db="EMBL/GenBank/DDBJ databases">
        <title>Depth-based differentiation of microbial function through sediment-hosted aquifers and enrichment of novel symbionts in the deep terrestrial subsurface.</title>
        <authorList>
            <person name="Probst A.J."/>
            <person name="Ladd B."/>
            <person name="Jarett J.K."/>
            <person name="Geller-Mcgrath D.E."/>
            <person name="Sieber C.M."/>
            <person name="Emerson J.B."/>
            <person name="Anantharaman K."/>
            <person name="Thomas B.C."/>
            <person name="Malmstrom R."/>
            <person name="Stieglmeier M."/>
            <person name="Klingl A."/>
            <person name="Woyke T."/>
            <person name="Ryan C.M."/>
            <person name="Banfield J.F."/>
        </authorList>
    </citation>
    <scope>NUCLEOTIDE SEQUENCE [LARGE SCALE GENOMIC DNA]</scope>
    <source>
        <strain evidence="9">CG22_combo_CG10-13_8_21_14_all_42_17</strain>
    </source>
</reference>
<evidence type="ECO:0000256" key="3">
    <source>
        <dbReference type="ARBA" id="ARBA00022630"/>
    </source>
</evidence>
<evidence type="ECO:0000256" key="2">
    <source>
        <dbReference type="ARBA" id="ARBA00008000"/>
    </source>
</evidence>
<dbReference type="InterPro" id="IPR006094">
    <property type="entry name" value="Oxid_FAD_bind_N"/>
</dbReference>
<keyword evidence="4" id="KW-0274">FAD</keyword>
<comment type="cofactor">
    <cofactor evidence="1">
        <name>FAD</name>
        <dbReference type="ChEBI" id="CHEBI:57692"/>
    </cofactor>
</comment>
<name>A0A2H0BDZ1_9BACT</name>
<dbReference type="SUPFAM" id="SSF56176">
    <property type="entry name" value="FAD-binding/transporter-associated domain-like"/>
    <property type="match status" value="1"/>
</dbReference>
<dbReference type="Gene3D" id="1.10.45.10">
    <property type="entry name" value="Vanillyl-alcohol Oxidase, Chain A, domain 4"/>
    <property type="match status" value="1"/>
</dbReference>
<dbReference type="GO" id="GO:0008720">
    <property type="term" value="F:D-lactate dehydrogenase (NAD+) activity"/>
    <property type="evidence" value="ECO:0007669"/>
    <property type="project" value="TreeGrafter"/>
</dbReference>
<dbReference type="InterPro" id="IPR004113">
    <property type="entry name" value="FAD-bd_oxidored_4_C"/>
</dbReference>
<sequence>MLQFSSIMKEEIKKIFKGEVADDDQTLKQYSKDASLFEVKPGLVVFPKDSEDLKNLVKWTSDNPDHSITVRAAGSDMTGGPLNESTIADVTRHMNHIGECLDETCVVEPGAFYRDFEKKSLEKGLILPCFPASKNLCALGGMFGNNCGGEKSLRYGKMENFILETKVIFADGNEYKVKPLTKQELENKIAQKDFEGNLYKKIFNLIKENKEIIEQSKPRVSKNSAGYYLWNVLSSALDIFDLNKLLVGSQGTLGIVTEMKLRLIQDKKHHDMVALFFQSWDELPEVVNAILPYGPESLETFDEETLKLGIRFMPEIARRTHSSLIAFAVKFIPEAFISLRMLGLPKLVVLVEITEDTEKEVKEKVKKVAEAIKPFNIWSRVVEKDSDEEKFWVMRRESFSLLRKSIKNKRTAPFVEDFCIPTETIPEFLPKALKILNDADIATNIAGHAGNGNFHIIPLMDLRQESERAKIATVADKFYDLVAEYKGTTTGEHNDGIIRTPYLNKIYTLEMLELLKKTKEIFDPQNIFNPGKKVPSTFPGQNGGTIKYLESHIAIE</sequence>
<dbReference type="Proteomes" id="UP000229794">
    <property type="component" value="Unassembled WGS sequence"/>
</dbReference>
<dbReference type="InterPro" id="IPR016171">
    <property type="entry name" value="Vanillyl_alc_oxidase_C-sub2"/>
</dbReference>
<evidence type="ECO:0000313" key="9">
    <source>
        <dbReference type="EMBL" id="PIP55844.1"/>
    </source>
</evidence>
<protein>
    <recommendedName>
        <fullName evidence="7">D-lactate dehydrogenase (cytochrome)</fullName>
        <ecNumber evidence="7">1.1.2.4</ecNumber>
    </recommendedName>
</protein>
<dbReference type="AlphaFoldDB" id="A0A2H0BDZ1"/>